<evidence type="ECO:0000256" key="2">
    <source>
        <dbReference type="ARBA" id="ARBA00009864"/>
    </source>
</evidence>
<keyword evidence="4 6" id="KW-0496">Mitochondrion</keyword>
<dbReference type="Pfam" id="PF13741">
    <property type="entry name" value="MRP-S25"/>
    <property type="match status" value="1"/>
</dbReference>
<dbReference type="OrthoDB" id="5542239at2759"/>
<evidence type="ECO:0000256" key="3">
    <source>
        <dbReference type="ARBA" id="ARBA00022980"/>
    </source>
</evidence>
<evidence type="ECO:0000313" key="7">
    <source>
        <dbReference type="EMBL" id="CDR39217.1"/>
    </source>
</evidence>
<dbReference type="InterPro" id="IPR016939">
    <property type="entry name" value="Ribosomal_mS23_fun"/>
</dbReference>
<dbReference type="EMBL" id="LK052888">
    <property type="protein sequence ID" value="CDR39217.1"/>
    <property type="molecule type" value="Genomic_DNA"/>
</dbReference>
<dbReference type="EMBL" id="MPUK01000010">
    <property type="protein sequence ID" value="ONH65700.1"/>
    <property type="molecule type" value="Genomic_DNA"/>
</dbReference>
<comment type="subunit">
    <text evidence="6">Component of the mitochondrial small ribosomal subunit.</text>
</comment>
<dbReference type="GO" id="GO:0005763">
    <property type="term" value="C:mitochondrial small ribosomal subunit"/>
    <property type="evidence" value="ECO:0007669"/>
    <property type="project" value="UniProtKB-UniRule"/>
</dbReference>
<comment type="subcellular location">
    <subcellularLocation>
        <location evidence="1 6">Mitochondrion</location>
    </subcellularLocation>
</comment>
<sequence>MKLQTKAVNVLERTSTYLKAGVLSKKPAWLDVVGSNPPNKNFLHEPVAPQEQQTFKLGKGALNKKTDGPLYKTRQSLRKGKNIYKPNKLRFVEDELRQLFFEQHPWELARPKILLENTGADIKTQDWKTIKQLNKALDGESVVQRTLYLLNTEKKSLADAYDQARFEFYRVRIEEEIEDQVSREENEMFGAIYKDSPLEHGVKQEQKVIDQWKVEATELSKVAQASRTKTTN</sequence>
<reference evidence="8" key="3">
    <citation type="submission" date="2017-01" db="EMBL/GenBank/DDBJ databases">
        <authorList>
            <person name="Mah S.A."/>
            <person name="Swanson W.J."/>
            <person name="Moy G.W."/>
            <person name="Vacquier V.D."/>
        </authorList>
    </citation>
    <scope>NUCLEOTIDE SEQUENCE [LARGE SCALE GENOMIC DNA]</scope>
    <source>
        <strain evidence="8">65</strain>
    </source>
</reference>
<proteinExistence type="inferred from homology"/>
<evidence type="ECO:0000256" key="6">
    <source>
        <dbReference type="PIRNR" id="PIRNR029764"/>
    </source>
</evidence>
<organism evidence="7">
    <name type="scientific">Cyberlindnera fabianii</name>
    <name type="common">Yeast</name>
    <name type="synonym">Hansenula fabianii</name>
    <dbReference type="NCBI Taxonomy" id="36022"/>
    <lineage>
        <taxon>Eukaryota</taxon>
        <taxon>Fungi</taxon>
        <taxon>Dikarya</taxon>
        <taxon>Ascomycota</taxon>
        <taxon>Saccharomycotina</taxon>
        <taxon>Saccharomycetes</taxon>
        <taxon>Phaffomycetales</taxon>
        <taxon>Phaffomycetaceae</taxon>
        <taxon>Cyberlindnera</taxon>
    </lineage>
</organism>
<evidence type="ECO:0000256" key="5">
    <source>
        <dbReference type="ARBA" id="ARBA00023274"/>
    </source>
</evidence>
<evidence type="ECO:0000313" key="8">
    <source>
        <dbReference type="EMBL" id="ONH65700.1"/>
    </source>
</evidence>
<dbReference type="PANTHER" id="PTHR37799:SF1">
    <property type="entry name" value="SMALL RIBOSOMAL SUBUNIT PROTEIN MS23"/>
    <property type="match status" value="1"/>
</dbReference>
<reference evidence="7" key="1">
    <citation type="journal article" date="2014" name="Genome Announc.">
        <title>Genome sequence of the yeast Cyberlindnera fabianii (Hansenula fabianii).</title>
        <authorList>
            <person name="Freel K.C."/>
            <person name="Sarilar V."/>
            <person name="Neuveglise C."/>
            <person name="Devillers H."/>
            <person name="Friedrich A."/>
            <person name="Schacherer J."/>
        </authorList>
    </citation>
    <scope>NUCLEOTIDE SEQUENCE</scope>
    <source>
        <strain evidence="7">YJS4271</strain>
    </source>
</reference>
<keyword evidence="9" id="KW-1185">Reference proteome</keyword>
<protein>
    <recommendedName>
        <fullName evidence="6">37S ribosomal protein S25, mitochondrial</fullName>
    </recommendedName>
</protein>
<evidence type="ECO:0000256" key="1">
    <source>
        <dbReference type="ARBA" id="ARBA00004173"/>
    </source>
</evidence>
<gene>
    <name evidence="8" type="ORF">BON22_4577</name>
    <name evidence="7" type="ORF">CYFA0S_03e00936g</name>
</gene>
<accession>A0A061ANM8</accession>
<dbReference type="GO" id="GO:0003735">
    <property type="term" value="F:structural constituent of ribosome"/>
    <property type="evidence" value="ECO:0007669"/>
    <property type="project" value="UniProtKB-UniRule"/>
</dbReference>
<name>A0A061ANM8_CYBFA</name>
<dbReference type="STRING" id="36022.A0A061ANM8"/>
<dbReference type="OMA" id="ENWKIWA"/>
<reference evidence="9" key="2">
    <citation type="journal article" date="2017" name="Genome Announc.">
        <title>Genome sequences of Cyberlindnera fabianii 65, Pichia kudriavzevii 129, and Saccharomyces cerevisiae 131 isolated from fermented masau fruits in Zimbabwe.</title>
        <authorList>
            <person name="van Rijswijck I.M.H."/>
            <person name="Derks M.F.L."/>
            <person name="Abee T."/>
            <person name="de Ridder D."/>
            <person name="Smid E.J."/>
        </authorList>
    </citation>
    <scope>NUCLEOTIDE SEQUENCE [LARGE SCALE GENOMIC DNA]</scope>
    <source>
        <strain evidence="9">65</strain>
    </source>
</reference>
<dbReference type="PIRSF" id="PIRSF029764">
    <property type="entry name" value="RSM25"/>
    <property type="match status" value="1"/>
</dbReference>
<evidence type="ECO:0000313" key="9">
    <source>
        <dbReference type="Proteomes" id="UP000189513"/>
    </source>
</evidence>
<comment type="similarity">
    <text evidence="2">Belongs to the mitochondrion-specific ribosomal protein mS23 family.</text>
</comment>
<keyword evidence="5 6" id="KW-0687">Ribonucleoprotein</keyword>
<dbReference type="VEuPathDB" id="FungiDB:BON22_4577"/>
<dbReference type="AlphaFoldDB" id="A0A061ANM8"/>
<dbReference type="PANTHER" id="PTHR37799">
    <property type="entry name" value="37S RIBOSOMAL PROTEIN S25, MITOCHONDRIAL"/>
    <property type="match status" value="1"/>
</dbReference>
<dbReference type="Proteomes" id="UP000189513">
    <property type="component" value="Unassembled WGS sequence"/>
</dbReference>
<evidence type="ECO:0000256" key="4">
    <source>
        <dbReference type="ARBA" id="ARBA00023128"/>
    </source>
</evidence>
<keyword evidence="3 6" id="KW-0689">Ribosomal protein</keyword>